<dbReference type="AlphaFoldDB" id="A0A6N7C2B5"/>
<feature type="signal peptide" evidence="2">
    <location>
        <begin position="1"/>
        <end position="25"/>
    </location>
</feature>
<keyword evidence="5" id="KW-1185">Reference proteome</keyword>
<dbReference type="InterPro" id="IPR029058">
    <property type="entry name" value="AB_hydrolase_fold"/>
</dbReference>
<protein>
    <submittedName>
        <fullName evidence="4">Triacylglycerol lipase</fullName>
        <ecNumber evidence="4">3.1.1.3</ecNumber>
    </submittedName>
</protein>
<reference evidence="4 5" key="1">
    <citation type="submission" date="2019-09" db="EMBL/GenBank/DDBJ databases">
        <title>Draft genome sequence of Psychrobacter nivimaris LAMA 639, in search for biotechnological relevant genes.</title>
        <authorList>
            <person name="Lima A.O.S."/>
            <person name="Staloch B.E.K."/>
            <person name="Freitas R.C."/>
            <person name="Niero H."/>
            <person name="Silva M.A.C."/>
        </authorList>
    </citation>
    <scope>NUCLEOTIDE SEQUENCE [LARGE SCALE GENOMIC DNA]</scope>
    <source>
        <strain evidence="4 5">LAMA 639</strain>
    </source>
</reference>
<evidence type="ECO:0000256" key="2">
    <source>
        <dbReference type="SAM" id="SignalP"/>
    </source>
</evidence>
<name>A0A6N7C2B5_9GAMM</name>
<feature type="domain" description="PET hydrolase/cutinase-like" evidence="3">
    <location>
        <begin position="71"/>
        <end position="306"/>
    </location>
</feature>
<accession>A0A6N7C2B5</accession>
<dbReference type="PANTHER" id="PTHR22946:SF9">
    <property type="entry name" value="POLYKETIDE TRANSFERASE AF380"/>
    <property type="match status" value="1"/>
</dbReference>
<dbReference type="Pfam" id="PF12740">
    <property type="entry name" value="PETase"/>
    <property type="match status" value="1"/>
</dbReference>
<evidence type="ECO:0000256" key="1">
    <source>
        <dbReference type="ARBA" id="ARBA00022801"/>
    </source>
</evidence>
<dbReference type="SUPFAM" id="SSF53474">
    <property type="entry name" value="alpha/beta-Hydrolases"/>
    <property type="match status" value="1"/>
</dbReference>
<dbReference type="GO" id="GO:0004806">
    <property type="term" value="F:triacylglycerol lipase activity"/>
    <property type="evidence" value="ECO:0007669"/>
    <property type="project" value="UniProtKB-EC"/>
</dbReference>
<dbReference type="InterPro" id="IPR041127">
    <property type="entry name" value="PET_hydrolase/cutinase-like"/>
</dbReference>
<evidence type="ECO:0000313" key="4">
    <source>
        <dbReference type="EMBL" id="KAF0569483.1"/>
    </source>
</evidence>
<comment type="caution">
    <text evidence="4">The sequence shown here is derived from an EMBL/GenBank/DDBJ whole genome shotgun (WGS) entry which is preliminary data.</text>
</comment>
<keyword evidence="2" id="KW-0732">Signal</keyword>
<dbReference type="InterPro" id="IPR050261">
    <property type="entry name" value="FrsA_esterase"/>
</dbReference>
<proteinExistence type="predicted"/>
<dbReference type="EC" id="3.1.1.3" evidence="4"/>
<gene>
    <name evidence="4" type="ORF">FQV37_2507</name>
</gene>
<organism evidence="4 5">
    <name type="scientific">Psychrobacter nivimaris</name>
    <dbReference type="NCBI Taxonomy" id="281738"/>
    <lineage>
        <taxon>Bacteria</taxon>
        <taxon>Pseudomonadati</taxon>
        <taxon>Pseudomonadota</taxon>
        <taxon>Gammaproteobacteria</taxon>
        <taxon>Moraxellales</taxon>
        <taxon>Moraxellaceae</taxon>
        <taxon>Psychrobacter</taxon>
    </lineage>
</organism>
<sequence length="314" mass="34314">MMKNMVLLKLIIAMSTLVFSTMAVAEITVSETRVKSLNPVVSTFNSTNSLAALDCIKDDAITATELTKTRDNGPFSVKSKHVSRQSANGFGGGTIHYPTDAGSCGLLGGIAVVPGYVSYESSIKWWGPRLASWGFVVITINTSSIYDNPDSRAEQLSAALDHLLADETVGHIINPNRLGAIGWSMGGGGALRLATERSTVQAIIAQTPYHDTSYGAMNTPALFIACENDRIAPNKKYTNTFYQKADGPKMKVEINNGSHFCASHRFNEKLLSKPAIAWMQRYINGDTRFDKFLCGNENYKDDPRISAYDYEDCL</sequence>
<feature type="chain" id="PRO_5027046798" evidence="2">
    <location>
        <begin position="26"/>
        <end position="314"/>
    </location>
</feature>
<dbReference type="Gene3D" id="3.40.50.1820">
    <property type="entry name" value="alpha/beta hydrolase"/>
    <property type="match status" value="1"/>
</dbReference>
<keyword evidence="1 4" id="KW-0378">Hydrolase</keyword>
<evidence type="ECO:0000313" key="5">
    <source>
        <dbReference type="Proteomes" id="UP000471465"/>
    </source>
</evidence>
<dbReference type="EMBL" id="VZIZ01000007">
    <property type="protein sequence ID" value="KAF0569483.1"/>
    <property type="molecule type" value="Genomic_DNA"/>
</dbReference>
<evidence type="ECO:0000259" key="3">
    <source>
        <dbReference type="Pfam" id="PF12740"/>
    </source>
</evidence>
<dbReference type="PANTHER" id="PTHR22946">
    <property type="entry name" value="DIENELACTONE HYDROLASE DOMAIN-CONTAINING PROTEIN-RELATED"/>
    <property type="match status" value="1"/>
</dbReference>
<dbReference type="Proteomes" id="UP000471465">
    <property type="component" value="Unassembled WGS sequence"/>
</dbReference>